<sequence length="189" mass="21987">MLTLFLKSMIPFGYQRKVFLSAILCFHRITDNRVLLWTPSEKLEVLQGLCGNEALSRIDLVTTINDYTGVYDVSLLEHSQVCQHVSHGSYNEDRKESSPVLPLEQVSDLRELCGRAARRKLYVRLEQLAEKRLDMLYRLHDETAEHNDVQKEYDDLKVEIYEAVHQIEALRPLPLGSRMLLYVVRKLTN</sequence>
<dbReference type="STRING" id="1036808.A0A0C3D7H4"/>
<protein>
    <submittedName>
        <fullName evidence="1">Uncharacterized protein</fullName>
    </submittedName>
</protein>
<proteinExistence type="predicted"/>
<dbReference type="Proteomes" id="UP000053989">
    <property type="component" value="Unassembled WGS sequence"/>
</dbReference>
<dbReference type="InParanoid" id="A0A0C3D7H4"/>
<name>A0A0C3D7H4_9AGAM</name>
<accession>A0A0C3D7H4</accession>
<reference evidence="1 2" key="1">
    <citation type="submission" date="2014-04" db="EMBL/GenBank/DDBJ databases">
        <authorList>
            <consortium name="DOE Joint Genome Institute"/>
            <person name="Kuo A."/>
            <person name="Kohler A."/>
            <person name="Nagy L.G."/>
            <person name="Floudas D."/>
            <person name="Copeland A."/>
            <person name="Barry K.W."/>
            <person name="Cichocki N."/>
            <person name="Veneault-Fourrey C."/>
            <person name="LaButti K."/>
            <person name="Lindquist E.A."/>
            <person name="Lipzen A."/>
            <person name="Lundell T."/>
            <person name="Morin E."/>
            <person name="Murat C."/>
            <person name="Sun H."/>
            <person name="Tunlid A."/>
            <person name="Henrissat B."/>
            <person name="Grigoriev I.V."/>
            <person name="Hibbett D.S."/>
            <person name="Martin F."/>
            <person name="Nordberg H.P."/>
            <person name="Cantor M.N."/>
            <person name="Hua S.X."/>
        </authorList>
    </citation>
    <scope>NUCLEOTIDE SEQUENCE [LARGE SCALE GENOMIC DNA]</scope>
    <source>
        <strain evidence="1 2">Foug A</strain>
    </source>
</reference>
<dbReference type="HOGENOM" id="CLU_018003_0_0_1"/>
<dbReference type="EMBL" id="KN822111">
    <property type="protein sequence ID" value="KIM56690.1"/>
    <property type="molecule type" value="Genomic_DNA"/>
</dbReference>
<evidence type="ECO:0000313" key="1">
    <source>
        <dbReference type="EMBL" id="KIM56690.1"/>
    </source>
</evidence>
<keyword evidence="2" id="KW-1185">Reference proteome</keyword>
<evidence type="ECO:0000313" key="2">
    <source>
        <dbReference type="Proteomes" id="UP000053989"/>
    </source>
</evidence>
<organism evidence="1 2">
    <name type="scientific">Scleroderma citrinum Foug A</name>
    <dbReference type="NCBI Taxonomy" id="1036808"/>
    <lineage>
        <taxon>Eukaryota</taxon>
        <taxon>Fungi</taxon>
        <taxon>Dikarya</taxon>
        <taxon>Basidiomycota</taxon>
        <taxon>Agaricomycotina</taxon>
        <taxon>Agaricomycetes</taxon>
        <taxon>Agaricomycetidae</taxon>
        <taxon>Boletales</taxon>
        <taxon>Sclerodermatineae</taxon>
        <taxon>Sclerodermataceae</taxon>
        <taxon>Scleroderma</taxon>
    </lineage>
</organism>
<dbReference type="AlphaFoldDB" id="A0A0C3D7H4"/>
<gene>
    <name evidence="1" type="ORF">SCLCIDRAFT_209379</name>
</gene>
<reference evidence="2" key="2">
    <citation type="submission" date="2015-01" db="EMBL/GenBank/DDBJ databases">
        <title>Evolutionary Origins and Diversification of the Mycorrhizal Mutualists.</title>
        <authorList>
            <consortium name="DOE Joint Genome Institute"/>
            <consortium name="Mycorrhizal Genomics Consortium"/>
            <person name="Kohler A."/>
            <person name="Kuo A."/>
            <person name="Nagy L.G."/>
            <person name="Floudas D."/>
            <person name="Copeland A."/>
            <person name="Barry K.W."/>
            <person name="Cichocki N."/>
            <person name="Veneault-Fourrey C."/>
            <person name="LaButti K."/>
            <person name="Lindquist E.A."/>
            <person name="Lipzen A."/>
            <person name="Lundell T."/>
            <person name="Morin E."/>
            <person name="Murat C."/>
            <person name="Riley R."/>
            <person name="Ohm R."/>
            <person name="Sun H."/>
            <person name="Tunlid A."/>
            <person name="Henrissat B."/>
            <person name="Grigoriev I.V."/>
            <person name="Hibbett D.S."/>
            <person name="Martin F."/>
        </authorList>
    </citation>
    <scope>NUCLEOTIDE SEQUENCE [LARGE SCALE GENOMIC DNA]</scope>
    <source>
        <strain evidence="2">Foug A</strain>
    </source>
</reference>
<dbReference type="OrthoDB" id="8954335at2759"/>